<protein>
    <submittedName>
        <fullName evidence="1">Uncharacterized protein</fullName>
    </submittedName>
</protein>
<gene>
    <name evidence="1" type="ORF">EC1_15240</name>
</gene>
<dbReference type="KEGG" id="euc:EC1_15240"/>
<dbReference type="HOGENOM" id="CLU_2381861_0_0_9"/>
<reference evidence="1 2" key="2">
    <citation type="submission" date="2010-03" db="EMBL/GenBank/DDBJ databases">
        <authorList>
            <person name="Pajon A."/>
        </authorList>
    </citation>
    <scope>NUCLEOTIDE SEQUENCE [LARGE SCALE GENOMIC DNA]</scope>
    <source>
        <strain evidence="1 2">T2-87</strain>
    </source>
</reference>
<dbReference type="STRING" id="717960.EC1_15240"/>
<dbReference type="AlphaFoldDB" id="D4JFA1"/>
<dbReference type="Proteomes" id="UP000008801">
    <property type="component" value="Chromosome"/>
</dbReference>
<proteinExistence type="predicted"/>
<sequence length="94" mass="11007">MADHFLGALKEIERRSRDNTLIFSDVLSERLDGIAESMISTKLSDNDYMKLLELYYQKISQTGKEKGYDVLHTAYSTNGRMQENEKIQQEHQKY</sequence>
<name>D4JFA1_9FIRM</name>
<accession>D4JFA1</accession>
<evidence type="ECO:0000313" key="1">
    <source>
        <dbReference type="EMBL" id="CBK88873.1"/>
    </source>
</evidence>
<reference evidence="1 2" key="1">
    <citation type="submission" date="2010-03" db="EMBL/GenBank/DDBJ databases">
        <title>The genome sequence of Eubacterium cylindroides T2-87.</title>
        <authorList>
            <consortium name="metaHIT consortium -- http://www.metahit.eu/"/>
            <person name="Pajon A."/>
            <person name="Turner K."/>
            <person name="Parkhill J."/>
            <person name="Duncan S."/>
            <person name="Flint H."/>
        </authorList>
    </citation>
    <scope>NUCLEOTIDE SEQUENCE [LARGE SCALE GENOMIC DNA]</scope>
    <source>
        <strain evidence="1 2">T2-87</strain>
    </source>
</reference>
<evidence type="ECO:0000313" key="2">
    <source>
        <dbReference type="Proteomes" id="UP000008801"/>
    </source>
</evidence>
<organism evidence="1 2">
    <name type="scientific">Faecalitalea cylindroides T2-87</name>
    <dbReference type="NCBI Taxonomy" id="717960"/>
    <lineage>
        <taxon>Bacteria</taxon>
        <taxon>Bacillati</taxon>
        <taxon>Bacillota</taxon>
        <taxon>Erysipelotrichia</taxon>
        <taxon>Erysipelotrichales</taxon>
        <taxon>Erysipelotrichaceae</taxon>
        <taxon>Faecalitalea</taxon>
    </lineage>
</organism>
<dbReference type="EMBL" id="FP929041">
    <property type="protein sequence ID" value="CBK88873.1"/>
    <property type="molecule type" value="Genomic_DNA"/>
</dbReference>